<comment type="caution">
    <text evidence="1">The sequence shown here is derived from an EMBL/GenBank/DDBJ whole genome shotgun (WGS) entry which is preliminary data.</text>
</comment>
<evidence type="ECO:0000313" key="1">
    <source>
        <dbReference type="EMBL" id="NKZ15767.1"/>
    </source>
</evidence>
<proteinExistence type="predicted"/>
<evidence type="ECO:0000313" key="2">
    <source>
        <dbReference type="Proteomes" id="UP000518188"/>
    </source>
</evidence>
<dbReference type="AlphaFoldDB" id="A0A7X6MVL7"/>
<gene>
    <name evidence="1" type="ORF">HGA11_32860</name>
</gene>
<sequence length="239" mass="26902">MSRGPGNLQRTILAALTAQGRLDRFPRPWDEGISDFLSADIDVDVVRARWRWYTVDLLGLATPDTPRSARVSLHRAIGALERSHEIEVVRGKLPYSQPFGGHIDRYERLVGGIDLTELTEVDSRWPARPRQVVWFRLPPPHPDYESVPADDQIAVIDAIEGEWTPEPFEDFVGSIDPLGRWYTPVGEFLTWIFCGSRPAVTKKIAAGATEASAKLENRQVSAGHIRSPGVKRFLSQRQR</sequence>
<name>A0A7X6MVL7_9MYCO</name>
<dbReference type="Proteomes" id="UP000518188">
    <property type="component" value="Unassembled WGS sequence"/>
</dbReference>
<dbReference type="GeneID" id="98803849"/>
<protein>
    <submittedName>
        <fullName evidence="1">Uncharacterized protein</fullName>
    </submittedName>
</protein>
<reference evidence="1 2" key="1">
    <citation type="submission" date="2020-04" db="EMBL/GenBank/DDBJ databases">
        <title>MicrobeNet Type strains.</title>
        <authorList>
            <person name="Nicholson A.C."/>
        </authorList>
    </citation>
    <scope>NUCLEOTIDE SEQUENCE [LARGE SCALE GENOMIC DNA]</scope>
    <source>
        <strain evidence="1 2">ATCC 700731</strain>
    </source>
</reference>
<accession>A0A7X6MVL7</accession>
<dbReference type="RefSeq" id="WP_131809183.1">
    <property type="nucleotide sequence ID" value="NZ_HG322955.1"/>
</dbReference>
<dbReference type="EMBL" id="JAAXPJ010000027">
    <property type="protein sequence ID" value="NKZ15767.1"/>
    <property type="molecule type" value="Genomic_DNA"/>
</dbReference>
<organism evidence="1 2">
    <name type="scientific">Mycolicibacterium septicum DSM 44393</name>
    <dbReference type="NCBI Taxonomy" id="1341646"/>
    <lineage>
        <taxon>Bacteria</taxon>
        <taxon>Bacillati</taxon>
        <taxon>Actinomycetota</taxon>
        <taxon>Actinomycetes</taxon>
        <taxon>Mycobacteriales</taxon>
        <taxon>Mycobacteriaceae</taxon>
        <taxon>Mycolicibacterium</taxon>
    </lineage>
</organism>